<gene>
    <name evidence="1" type="ORF">BDFB_003735</name>
</gene>
<dbReference type="AlphaFoldDB" id="A0A482VGH8"/>
<name>A0A482VGH8_ASBVE</name>
<keyword evidence="2" id="KW-1185">Reference proteome</keyword>
<dbReference type="Gene3D" id="2.130.10.130">
    <property type="entry name" value="Integrin alpha, N-terminal"/>
    <property type="match status" value="1"/>
</dbReference>
<protein>
    <submittedName>
        <fullName evidence="1">Uncharacterized protein</fullName>
    </submittedName>
</protein>
<evidence type="ECO:0000313" key="1">
    <source>
        <dbReference type="EMBL" id="RZC18411.1"/>
    </source>
</evidence>
<proteinExistence type="predicted"/>
<sequence>TCAYRWIYIKKRSETKVDDYYIRGSCYWSHINDNTTQQLLPFIDNDVSAINNGASKSYVYYYAQGQAGFSAHMPANEKQLLLGAPGVYNWDGTSILYEDVEESTPVASRLKINKRHASANEFASKNIANTIKTTQTLAYDLLGIYITILSKLKHLKNQEISEDACSGGRECE</sequence>
<dbReference type="Proteomes" id="UP000292052">
    <property type="component" value="Unassembled WGS sequence"/>
</dbReference>
<dbReference type="OrthoDB" id="5573735at2759"/>
<comment type="caution">
    <text evidence="1">The sequence shown here is derived from an EMBL/GenBank/DDBJ whole genome shotgun (WGS) entry which is preliminary data.</text>
</comment>
<reference evidence="1 2" key="1">
    <citation type="submission" date="2017-03" db="EMBL/GenBank/DDBJ databases">
        <title>Genome of the blue death feigning beetle - Asbolus verrucosus.</title>
        <authorList>
            <person name="Rider S.D."/>
        </authorList>
    </citation>
    <scope>NUCLEOTIDE SEQUENCE [LARGE SCALE GENOMIC DNA]</scope>
    <source>
        <strain evidence="1">Butters</strain>
        <tissue evidence="1">Head and leg muscle</tissue>
    </source>
</reference>
<organism evidence="1 2">
    <name type="scientific">Asbolus verrucosus</name>
    <name type="common">Desert ironclad beetle</name>
    <dbReference type="NCBI Taxonomy" id="1661398"/>
    <lineage>
        <taxon>Eukaryota</taxon>
        <taxon>Metazoa</taxon>
        <taxon>Ecdysozoa</taxon>
        <taxon>Arthropoda</taxon>
        <taxon>Hexapoda</taxon>
        <taxon>Insecta</taxon>
        <taxon>Pterygota</taxon>
        <taxon>Neoptera</taxon>
        <taxon>Endopterygota</taxon>
        <taxon>Coleoptera</taxon>
        <taxon>Polyphaga</taxon>
        <taxon>Cucujiformia</taxon>
        <taxon>Tenebrionidae</taxon>
        <taxon>Pimeliinae</taxon>
        <taxon>Asbolus</taxon>
    </lineage>
</organism>
<accession>A0A482VGH8</accession>
<evidence type="ECO:0000313" key="2">
    <source>
        <dbReference type="Proteomes" id="UP000292052"/>
    </source>
</evidence>
<feature type="non-terminal residue" evidence="1">
    <location>
        <position position="1"/>
    </location>
</feature>
<dbReference type="STRING" id="1661398.A0A482VGH8"/>
<dbReference type="EMBL" id="QDEB01104222">
    <property type="protein sequence ID" value="RZC18411.1"/>
    <property type="molecule type" value="Genomic_DNA"/>
</dbReference>
<dbReference type="InterPro" id="IPR028994">
    <property type="entry name" value="Integrin_alpha_N"/>
</dbReference>